<keyword evidence="1" id="KW-0812">Transmembrane</keyword>
<evidence type="ECO:0000313" key="2">
    <source>
        <dbReference type="EMBL" id="RDS80319.1"/>
    </source>
</evidence>
<feature type="transmembrane region" description="Helical" evidence="1">
    <location>
        <begin position="133"/>
        <end position="151"/>
    </location>
</feature>
<organism evidence="2 3">
    <name type="scientific">Dyella psychrodurans</name>
    <dbReference type="NCBI Taxonomy" id="1927960"/>
    <lineage>
        <taxon>Bacteria</taxon>
        <taxon>Pseudomonadati</taxon>
        <taxon>Pseudomonadota</taxon>
        <taxon>Gammaproteobacteria</taxon>
        <taxon>Lysobacterales</taxon>
        <taxon>Rhodanobacteraceae</taxon>
        <taxon>Dyella</taxon>
    </lineage>
</organism>
<gene>
    <name evidence="2" type="ORF">DWU99_19520</name>
</gene>
<evidence type="ECO:0000256" key="1">
    <source>
        <dbReference type="SAM" id="Phobius"/>
    </source>
</evidence>
<keyword evidence="3" id="KW-1185">Reference proteome</keyword>
<proteinExistence type="predicted"/>
<dbReference type="EMBL" id="QRBF01000010">
    <property type="protein sequence ID" value="RDS80319.1"/>
    <property type="molecule type" value="Genomic_DNA"/>
</dbReference>
<protein>
    <submittedName>
        <fullName evidence="2">Uncharacterized protein</fullName>
    </submittedName>
</protein>
<keyword evidence="1" id="KW-0472">Membrane</keyword>
<evidence type="ECO:0000313" key="3">
    <source>
        <dbReference type="Proteomes" id="UP000255334"/>
    </source>
</evidence>
<reference evidence="2 3" key="1">
    <citation type="submission" date="2018-07" db="EMBL/GenBank/DDBJ databases">
        <title>Dyella monticola sp. nov. and Dyella psychrodurans sp. nov. isolated from monsoon evergreen broad-leaved forest soil of Dinghu Mountain, China.</title>
        <authorList>
            <person name="Gao Z."/>
            <person name="Qiu L."/>
        </authorList>
    </citation>
    <scope>NUCLEOTIDE SEQUENCE [LARGE SCALE GENOMIC DNA]</scope>
    <source>
        <strain evidence="2 3">4MSK11</strain>
    </source>
</reference>
<comment type="caution">
    <text evidence="2">The sequence shown here is derived from an EMBL/GenBank/DDBJ whole genome shotgun (WGS) entry which is preliminary data.</text>
</comment>
<name>A0A370WW23_9GAMM</name>
<feature type="transmembrane region" description="Helical" evidence="1">
    <location>
        <begin position="82"/>
        <end position="102"/>
    </location>
</feature>
<keyword evidence="1" id="KW-1133">Transmembrane helix</keyword>
<accession>A0A370WW23</accession>
<sequence>MCATASSGLICAVVGGASAVDLSSGFLRTEGCTVGACFFAANGSLEIAVMPKERGRVAFFCAAFLDGALLTGTRPACFDNGALATAVFFTVFFATTFFAVLLTTVFLPTAFFTAFFAAFAGAFFAAFLLATAFLGAFFGTAAGLLTAFFLVELTRLDTLLAADFFAADLRVVAMRGYSAGGR</sequence>
<dbReference type="AlphaFoldDB" id="A0A370WW23"/>
<dbReference type="Proteomes" id="UP000255334">
    <property type="component" value="Unassembled WGS sequence"/>
</dbReference>
<feature type="transmembrane region" description="Helical" evidence="1">
    <location>
        <begin position="109"/>
        <end position="127"/>
    </location>
</feature>